<dbReference type="Proteomes" id="UP000694397">
    <property type="component" value="Chromosome 1"/>
</dbReference>
<feature type="transmembrane region" description="Helical" evidence="8">
    <location>
        <begin position="77"/>
        <end position="101"/>
    </location>
</feature>
<dbReference type="PROSITE" id="PS50262">
    <property type="entry name" value="G_PROTEIN_RECEP_F1_2"/>
    <property type="match status" value="1"/>
</dbReference>
<dbReference type="GO" id="GO:0004930">
    <property type="term" value="F:G protein-coupled receptor activity"/>
    <property type="evidence" value="ECO:0007669"/>
    <property type="project" value="UniProtKB-KW"/>
</dbReference>
<dbReference type="Gene3D" id="1.20.1070.10">
    <property type="entry name" value="Rhodopsin 7-helix transmembrane proteins"/>
    <property type="match status" value="1"/>
</dbReference>
<feature type="domain" description="G-protein coupled receptors family 1 profile" evidence="9">
    <location>
        <begin position="56"/>
        <end position="314"/>
    </location>
</feature>
<protein>
    <submittedName>
        <fullName evidence="10">Opsin 8, group member a</fullName>
    </submittedName>
</protein>
<evidence type="ECO:0000256" key="6">
    <source>
        <dbReference type="ARBA" id="ARBA00023170"/>
    </source>
</evidence>
<evidence type="ECO:0000256" key="7">
    <source>
        <dbReference type="ARBA" id="ARBA00023224"/>
    </source>
</evidence>
<keyword evidence="7" id="KW-0807">Transducer</keyword>
<evidence type="ECO:0000256" key="4">
    <source>
        <dbReference type="ARBA" id="ARBA00023040"/>
    </source>
</evidence>
<dbReference type="KEGG" id="sfm:108929147"/>
<evidence type="ECO:0000256" key="3">
    <source>
        <dbReference type="ARBA" id="ARBA00022989"/>
    </source>
</evidence>
<evidence type="ECO:0000313" key="10">
    <source>
        <dbReference type="Ensembl" id="ENSSFOP00015013993.1"/>
    </source>
</evidence>
<dbReference type="CDD" id="cd15074">
    <property type="entry name" value="7tmA_Opsin5_neuropsin"/>
    <property type="match status" value="1"/>
</dbReference>
<sequence>MLHQASFIFRKKSKHTVQRIIPEIIMEDKFTSKLSPALDYGAGMFLIIVAVLSVLGNAAVIATAAKRLPFLKASELLTVNLALTDIGMTVSMYPLSIVSAFNHAWVGGDPACIYYGLMGFFFSVASIMTLTVMGVVRYLVTGTPHHSGSKFKKRTISAVILFIWLYAMLWAVLPVLGWGDYGPEPFGLACSVDWAGYRHSLSGSTFIIAISILCTFIPCLLIMLSYSGIAWKLHKAYQAIRNGEHLQKSGSVEKKLTLMAVMVSFGFMVTWTPYVLVSYWTMFHSAGRESIAPVVSLLPCLFAKCSTAYNPFIYYIFRRSFRREVKQLACCCDISHNSLSARSSAANYFARHKRNTKGVPLVKMRGATLQKHQDGEIISSF</sequence>
<dbReference type="InterPro" id="IPR000276">
    <property type="entry name" value="GPCR_Rhodpsn"/>
</dbReference>
<dbReference type="FunFam" id="1.20.1070.10:FF:000219">
    <property type="entry name" value="Opsin 5-like 2"/>
    <property type="match status" value="1"/>
</dbReference>
<reference evidence="10 11" key="1">
    <citation type="submission" date="2019-04" db="EMBL/GenBank/DDBJ databases">
        <authorList>
            <consortium name="Wellcome Sanger Institute Data Sharing"/>
        </authorList>
    </citation>
    <scope>NUCLEOTIDE SEQUENCE [LARGE SCALE GENOMIC DNA]</scope>
</reference>
<feature type="transmembrane region" description="Helical" evidence="8">
    <location>
        <begin position="256"/>
        <end position="276"/>
    </location>
</feature>
<dbReference type="InterPro" id="IPR050125">
    <property type="entry name" value="GPCR_opsins"/>
</dbReference>
<accession>A0A8C9RDY7</accession>
<keyword evidence="5 8" id="KW-0472">Membrane</keyword>
<dbReference type="GeneID" id="108929147"/>
<feature type="transmembrane region" description="Helical" evidence="8">
    <location>
        <begin position="206"/>
        <end position="231"/>
    </location>
</feature>
<feature type="transmembrane region" description="Helical" evidence="8">
    <location>
        <begin position="296"/>
        <end position="317"/>
    </location>
</feature>
<organism evidence="10 11">
    <name type="scientific">Scleropages formosus</name>
    <name type="common">Asian bonytongue</name>
    <name type="synonym">Osteoglossum formosum</name>
    <dbReference type="NCBI Taxonomy" id="113540"/>
    <lineage>
        <taxon>Eukaryota</taxon>
        <taxon>Metazoa</taxon>
        <taxon>Chordata</taxon>
        <taxon>Craniata</taxon>
        <taxon>Vertebrata</taxon>
        <taxon>Euteleostomi</taxon>
        <taxon>Actinopterygii</taxon>
        <taxon>Neopterygii</taxon>
        <taxon>Teleostei</taxon>
        <taxon>Osteoglossocephala</taxon>
        <taxon>Osteoglossomorpha</taxon>
        <taxon>Osteoglossiformes</taxon>
        <taxon>Osteoglossidae</taxon>
        <taxon>Scleropages</taxon>
    </lineage>
</organism>
<dbReference type="AlphaFoldDB" id="A0A8C9RDY7"/>
<keyword evidence="2 8" id="KW-0812">Transmembrane</keyword>
<feature type="transmembrane region" description="Helical" evidence="8">
    <location>
        <begin position="156"/>
        <end position="178"/>
    </location>
</feature>
<keyword evidence="3 8" id="KW-1133">Transmembrane helix</keyword>
<keyword evidence="6" id="KW-0675">Receptor</keyword>
<reference evidence="10" key="2">
    <citation type="submission" date="2025-08" db="UniProtKB">
        <authorList>
            <consortium name="Ensembl"/>
        </authorList>
    </citation>
    <scope>IDENTIFICATION</scope>
</reference>
<keyword evidence="4" id="KW-0297">G-protein coupled receptor</keyword>
<evidence type="ECO:0000256" key="8">
    <source>
        <dbReference type="SAM" id="Phobius"/>
    </source>
</evidence>
<evidence type="ECO:0000256" key="1">
    <source>
        <dbReference type="ARBA" id="ARBA00004141"/>
    </source>
</evidence>
<evidence type="ECO:0000256" key="2">
    <source>
        <dbReference type="ARBA" id="ARBA00022692"/>
    </source>
</evidence>
<dbReference type="GeneTree" id="ENSGT01120000271854"/>
<evidence type="ECO:0000259" key="9">
    <source>
        <dbReference type="PROSITE" id="PS50262"/>
    </source>
</evidence>
<reference evidence="10" key="3">
    <citation type="submission" date="2025-09" db="UniProtKB">
        <authorList>
            <consortium name="Ensembl"/>
        </authorList>
    </citation>
    <scope>IDENTIFICATION</scope>
</reference>
<dbReference type="OrthoDB" id="7217071at2759"/>
<dbReference type="Ensembl" id="ENSSFOT00015014164.2">
    <property type="protein sequence ID" value="ENSSFOP00015013993.1"/>
    <property type="gene ID" value="ENSSFOG00015009038.2"/>
</dbReference>
<dbReference type="SUPFAM" id="SSF81321">
    <property type="entry name" value="Family A G protein-coupled receptor-like"/>
    <property type="match status" value="1"/>
</dbReference>
<keyword evidence="11" id="KW-1185">Reference proteome</keyword>
<evidence type="ECO:0000313" key="11">
    <source>
        <dbReference type="Proteomes" id="UP000694397"/>
    </source>
</evidence>
<proteinExistence type="predicted"/>
<evidence type="ECO:0000256" key="5">
    <source>
        <dbReference type="ARBA" id="ARBA00023136"/>
    </source>
</evidence>
<dbReference type="RefSeq" id="XP_018599017.1">
    <property type="nucleotide sequence ID" value="XM_018743501.1"/>
</dbReference>
<comment type="subcellular location">
    <subcellularLocation>
        <location evidence="1">Membrane</location>
        <topology evidence="1">Multi-pass membrane protein</topology>
    </subcellularLocation>
</comment>
<dbReference type="PANTHER" id="PTHR24240">
    <property type="entry name" value="OPSIN"/>
    <property type="match status" value="1"/>
</dbReference>
<feature type="transmembrane region" description="Helical" evidence="8">
    <location>
        <begin position="113"/>
        <end position="136"/>
    </location>
</feature>
<dbReference type="CTD" id="100002138"/>
<feature type="transmembrane region" description="Helical" evidence="8">
    <location>
        <begin position="40"/>
        <end position="65"/>
    </location>
</feature>
<name>A0A8C9RDY7_SCLFO</name>
<dbReference type="GO" id="GO:0016020">
    <property type="term" value="C:membrane"/>
    <property type="evidence" value="ECO:0007669"/>
    <property type="project" value="UniProtKB-SubCell"/>
</dbReference>
<dbReference type="GO" id="GO:0007602">
    <property type="term" value="P:phototransduction"/>
    <property type="evidence" value="ECO:0007669"/>
    <property type="project" value="Ensembl"/>
</dbReference>
<dbReference type="Pfam" id="PF00001">
    <property type="entry name" value="7tm_1"/>
    <property type="match status" value="1"/>
</dbReference>
<dbReference type="InterPro" id="IPR017452">
    <property type="entry name" value="GPCR_Rhodpsn_7TM"/>
</dbReference>
<dbReference type="PRINTS" id="PR00237">
    <property type="entry name" value="GPCRRHODOPSN"/>
</dbReference>
<gene>
    <name evidence="10" type="primary">opn8a</name>
</gene>